<dbReference type="PROSITE" id="PS50294">
    <property type="entry name" value="WD_REPEATS_REGION"/>
    <property type="match status" value="1"/>
</dbReference>
<dbReference type="SUPFAM" id="SSF50978">
    <property type="entry name" value="WD40 repeat-like"/>
    <property type="match status" value="1"/>
</dbReference>
<keyword evidence="1 4" id="KW-0853">WD repeat</keyword>
<sequence>MLSMSHHISEYDMGEEGDLFKALEEAVLSTLSFFNNDLLRQRFWTSFVTKPLMNGSKIAWNKKSKQNFRRKIKNATLTCHTYQVTYVSVSPDGQTIVNRVGDETLRFWNVFPSMKSHVKPINLSCINEMIFSSLYAKRGTVVGSWFSAADSTGSASSFLSAPLDNSTADHQRRELVYLFSVVYMRSGAEAGFNPLGFLQVPGLDDIFTVDNDTWEAWLSVDPS</sequence>
<dbReference type="GO" id="GO:0005680">
    <property type="term" value="C:anaphase-promoting complex"/>
    <property type="evidence" value="ECO:0007669"/>
    <property type="project" value="TreeGrafter"/>
</dbReference>
<dbReference type="GO" id="GO:0031145">
    <property type="term" value="P:anaphase-promoting complex-dependent catabolic process"/>
    <property type="evidence" value="ECO:0007669"/>
    <property type="project" value="TreeGrafter"/>
</dbReference>
<dbReference type="Gene3D" id="2.130.10.10">
    <property type="entry name" value="YVTN repeat-like/Quinoprotein amine dehydrogenase"/>
    <property type="match status" value="1"/>
</dbReference>
<dbReference type="EMBL" id="QGKX02000996">
    <property type="protein sequence ID" value="KAF3558110.1"/>
    <property type="molecule type" value="Genomic_DNA"/>
</dbReference>
<evidence type="ECO:0000313" key="6">
    <source>
        <dbReference type="Proteomes" id="UP000712600"/>
    </source>
</evidence>
<dbReference type="InterPro" id="IPR001680">
    <property type="entry name" value="WD40_rpt"/>
</dbReference>
<proteinExistence type="predicted"/>
<reference evidence="5" key="1">
    <citation type="submission" date="2019-12" db="EMBL/GenBank/DDBJ databases">
        <title>Genome sequencing and annotation of Brassica cretica.</title>
        <authorList>
            <person name="Studholme D.J."/>
            <person name="Sarris P."/>
        </authorList>
    </citation>
    <scope>NUCLEOTIDE SEQUENCE</scope>
    <source>
        <strain evidence="5">PFS-109/04</strain>
        <tissue evidence="5">Leaf</tissue>
    </source>
</reference>
<dbReference type="InterPro" id="IPR033010">
    <property type="entry name" value="Cdc20/Fizzy"/>
</dbReference>
<name>A0A8S9R5D4_BRACR</name>
<evidence type="ECO:0000256" key="3">
    <source>
        <dbReference type="ARBA" id="ARBA00023306"/>
    </source>
</evidence>
<dbReference type="GO" id="GO:1990757">
    <property type="term" value="F:ubiquitin ligase activator activity"/>
    <property type="evidence" value="ECO:0007669"/>
    <property type="project" value="TreeGrafter"/>
</dbReference>
<comment type="caution">
    <text evidence="5">The sequence shown here is derived from an EMBL/GenBank/DDBJ whole genome shotgun (WGS) entry which is preliminary data.</text>
</comment>
<evidence type="ECO:0000256" key="4">
    <source>
        <dbReference type="PROSITE-ProRule" id="PRU00221"/>
    </source>
</evidence>
<gene>
    <name evidence="5" type="ORF">F2Q69_00011287</name>
</gene>
<organism evidence="5 6">
    <name type="scientific">Brassica cretica</name>
    <name type="common">Mustard</name>
    <dbReference type="NCBI Taxonomy" id="69181"/>
    <lineage>
        <taxon>Eukaryota</taxon>
        <taxon>Viridiplantae</taxon>
        <taxon>Streptophyta</taxon>
        <taxon>Embryophyta</taxon>
        <taxon>Tracheophyta</taxon>
        <taxon>Spermatophyta</taxon>
        <taxon>Magnoliopsida</taxon>
        <taxon>eudicotyledons</taxon>
        <taxon>Gunneridae</taxon>
        <taxon>Pentapetalae</taxon>
        <taxon>rosids</taxon>
        <taxon>malvids</taxon>
        <taxon>Brassicales</taxon>
        <taxon>Brassicaceae</taxon>
        <taxon>Brassiceae</taxon>
        <taxon>Brassica</taxon>
    </lineage>
</organism>
<dbReference type="InterPro" id="IPR015943">
    <property type="entry name" value="WD40/YVTN_repeat-like_dom_sf"/>
</dbReference>
<evidence type="ECO:0000256" key="2">
    <source>
        <dbReference type="ARBA" id="ARBA00022737"/>
    </source>
</evidence>
<dbReference type="InterPro" id="IPR036322">
    <property type="entry name" value="WD40_repeat_dom_sf"/>
</dbReference>
<evidence type="ECO:0000256" key="1">
    <source>
        <dbReference type="ARBA" id="ARBA00022574"/>
    </source>
</evidence>
<dbReference type="AlphaFoldDB" id="A0A8S9R5D4"/>
<dbReference type="GO" id="GO:1905786">
    <property type="term" value="P:positive regulation of anaphase-promoting complex-dependent catabolic process"/>
    <property type="evidence" value="ECO:0007669"/>
    <property type="project" value="TreeGrafter"/>
</dbReference>
<feature type="repeat" description="WD" evidence="4">
    <location>
        <begin position="77"/>
        <end position="110"/>
    </location>
</feature>
<dbReference type="PANTHER" id="PTHR19918">
    <property type="entry name" value="CELL DIVISION CYCLE 20 CDC20 FIZZY -RELATED"/>
    <property type="match status" value="1"/>
</dbReference>
<protein>
    <submittedName>
        <fullName evidence="5">Uncharacterized protein</fullName>
    </submittedName>
</protein>
<dbReference type="PROSITE" id="PS50082">
    <property type="entry name" value="WD_REPEATS_2"/>
    <property type="match status" value="1"/>
</dbReference>
<dbReference type="Proteomes" id="UP000712600">
    <property type="component" value="Unassembled WGS sequence"/>
</dbReference>
<dbReference type="GO" id="GO:0010997">
    <property type="term" value="F:anaphase-promoting complex binding"/>
    <property type="evidence" value="ECO:0007669"/>
    <property type="project" value="InterPro"/>
</dbReference>
<keyword evidence="2" id="KW-0677">Repeat</keyword>
<evidence type="ECO:0000313" key="5">
    <source>
        <dbReference type="EMBL" id="KAF3558110.1"/>
    </source>
</evidence>
<keyword evidence="3" id="KW-0131">Cell cycle</keyword>
<accession>A0A8S9R5D4</accession>
<dbReference type="PANTHER" id="PTHR19918:SF1">
    <property type="entry name" value="FIZZY-RELATED PROTEIN HOMOLOG"/>
    <property type="match status" value="1"/>
</dbReference>